<proteinExistence type="predicted"/>
<dbReference type="RefSeq" id="WP_051621917.1">
    <property type="nucleotide sequence ID" value="NZ_FOXF01000003.1"/>
</dbReference>
<dbReference type="EMBL" id="FOXF01000003">
    <property type="protein sequence ID" value="SFP03583.1"/>
    <property type="molecule type" value="Genomic_DNA"/>
</dbReference>
<keyword evidence="4" id="KW-1185">Reference proteome</keyword>
<feature type="domain" description="Cysteine-rich CPCC" evidence="2">
    <location>
        <begin position="36"/>
        <end position="88"/>
    </location>
</feature>
<feature type="compositionally biased region" description="Polar residues" evidence="1">
    <location>
        <begin position="12"/>
        <end position="27"/>
    </location>
</feature>
<feature type="compositionally biased region" description="Basic residues" evidence="1">
    <location>
        <begin position="1"/>
        <end position="10"/>
    </location>
</feature>
<evidence type="ECO:0000256" key="1">
    <source>
        <dbReference type="SAM" id="MobiDB-lite"/>
    </source>
</evidence>
<organism evidence="3 4">
    <name type="scientific">Ruminobacter amylophilus</name>
    <dbReference type="NCBI Taxonomy" id="867"/>
    <lineage>
        <taxon>Bacteria</taxon>
        <taxon>Pseudomonadati</taxon>
        <taxon>Pseudomonadota</taxon>
        <taxon>Gammaproteobacteria</taxon>
        <taxon>Aeromonadales</taxon>
        <taxon>Succinivibrionaceae</taxon>
        <taxon>Ruminobacter</taxon>
    </lineage>
</organism>
<dbReference type="AlphaFoldDB" id="A0A662ZHT6"/>
<dbReference type="Proteomes" id="UP000243745">
    <property type="component" value="Unassembled WGS sequence"/>
</dbReference>
<evidence type="ECO:0000313" key="3">
    <source>
        <dbReference type="EMBL" id="SFP03583.1"/>
    </source>
</evidence>
<protein>
    <submittedName>
        <fullName evidence="3">Cysteine-rich CPCC</fullName>
    </submittedName>
</protein>
<sequence>MGKKASRWFRSHQISENAQNKNNGDVISNKASSEHLCPVCGRYLFESESSHDICPFCGWEDDSLMESEPDGWAGCSNDLCLSMYRKRYLNALKNNSSYEYSRDGIPENSEDSGS</sequence>
<dbReference type="Pfam" id="PF14206">
    <property type="entry name" value="Cys_rich_CPCC"/>
    <property type="match status" value="1"/>
</dbReference>
<dbReference type="InterPro" id="IPR025983">
    <property type="entry name" value="Cys_rich_CPCC"/>
</dbReference>
<feature type="region of interest" description="Disordered" evidence="1">
    <location>
        <begin position="1"/>
        <end position="27"/>
    </location>
</feature>
<evidence type="ECO:0000259" key="2">
    <source>
        <dbReference type="Pfam" id="PF14206"/>
    </source>
</evidence>
<reference evidence="3 4" key="1">
    <citation type="submission" date="2016-10" db="EMBL/GenBank/DDBJ databases">
        <authorList>
            <person name="Varghese N."/>
            <person name="Submissions S."/>
        </authorList>
    </citation>
    <scope>NUCLEOTIDE SEQUENCE [LARGE SCALE GENOMIC DNA]</scope>
    <source>
        <strain evidence="3 4">DSM 1361</strain>
    </source>
</reference>
<dbReference type="OrthoDB" id="1456570at2"/>
<gene>
    <name evidence="3" type="ORF">SAMN02910344_00251</name>
</gene>
<name>A0A662ZHT6_9GAMM</name>
<evidence type="ECO:0000313" key="4">
    <source>
        <dbReference type="Proteomes" id="UP000243745"/>
    </source>
</evidence>
<accession>A0A662ZHT6</accession>